<dbReference type="OrthoDB" id="6433101at2759"/>
<sequence length="80" mass="8895">MYKQILVDPNERDLQRIVWKTRADAPVKTYKLSTVTYGTFSAPFLSTRTLKALADEEKAGFPDAAVVISKDISMDDVLSG</sequence>
<organism evidence="1 2">
    <name type="scientific">Nephila pilipes</name>
    <name type="common">Giant wood spider</name>
    <name type="synonym">Nephila maculata</name>
    <dbReference type="NCBI Taxonomy" id="299642"/>
    <lineage>
        <taxon>Eukaryota</taxon>
        <taxon>Metazoa</taxon>
        <taxon>Ecdysozoa</taxon>
        <taxon>Arthropoda</taxon>
        <taxon>Chelicerata</taxon>
        <taxon>Arachnida</taxon>
        <taxon>Araneae</taxon>
        <taxon>Araneomorphae</taxon>
        <taxon>Entelegynae</taxon>
        <taxon>Araneoidea</taxon>
        <taxon>Nephilidae</taxon>
        <taxon>Nephila</taxon>
    </lineage>
</organism>
<evidence type="ECO:0000313" key="1">
    <source>
        <dbReference type="EMBL" id="GFT26595.1"/>
    </source>
</evidence>
<gene>
    <name evidence="1" type="primary">AVEN_227005_1</name>
    <name evidence="1" type="ORF">NPIL_463221</name>
</gene>
<dbReference type="EMBL" id="BMAW01106898">
    <property type="protein sequence ID" value="GFT26595.1"/>
    <property type="molecule type" value="Genomic_DNA"/>
</dbReference>
<reference evidence="1" key="1">
    <citation type="submission" date="2020-08" db="EMBL/GenBank/DDBJ databases">
        <title>Multicomponent nature underlies the extraordinary mechanical properties of spider dragline silk.</title>
        <authorList>
            <person name="Kono N."/>
            <person name="Nakamura H."/>
            <person name="Mori M."/>
            <person name="Yoshida Y."/>
            <person name="Ohtoshi R."/>
            <person name="Malay A.D."/>
            <person name="Moran D.A.P."/>
            <person name="Tomita M."/>
            <person name="Numata K."/>
            <person name="Arakawa K."/>
        </authorList>
    </citation>
    <scope>NUCLEOTIDE SEQUENCE</scope>
</reference>
<dbReference type="AlphaFoldDB" id="A0A8X6NQL0"/>
<comment type="caution">
    <text evidence="1">The sequence shown here is derived from an EMBL/GenBank/DDBJ whole genome shotgun (WGS) entry which is preliminary data.</text>
</comment>
<dbReference type="Proteomes" id="UP000887013">
    <property type="component" value="Unassembled WGS sequence"/>
</dbReference>
<keyword evidence="2" id="KW-1185">Reference proteome</keyword>
<evidence type="ECO:0000313" key="2">
    <source>
        <dbReference type="Proteomes" id="UP000887013"/>
    </source>
</evidence>
<accession>A0A8X6NQL0</accession>
<proteinExistence type="predicted"/>
<name>A0A8X6NQL0_NEPPI</name>
<protein>
    <submittedName>
        <fullName evidence="1">Integrase catalytic domain-containing protein</fullName>
    </submittedName>
</protein>